<evidence type="ECO:0000313" key="14">
    <source>
        <dbReference type="EMBL" id="WAR31944.1"/>
    </source>
</evidence>
<protein>
    <recommendedName>
        <fullName evidence="3">Small RNA 2'-O-methyltransferase</fullName>
        <ecNumber evidence="11">2.1.1.386</ecNumber>
    </recommendedName>
</protein>
<proteinExistence type="inferred from homology"/>
<evidence type="ECO:0000256" key="13">
    <source>
        <dbReference type="SAM" id="MobiDB-lite"/>
    </source>
</evidence>
<evidence type="ECO:0000256" key="12">
    <source>
        <dbReference type="ARBA" id="ARBA00048418"/>
    </source>
</evidence>
<keyword evidence="10" id="KW-0943">RNA-mediated gene silencing</keyword>
<organism evidence="14 15">
    <name type="scientific">Mya arenaria</name>
    <name type="common">Soft-shell clam</name>
    <dbReference type="NCBI Taxonomy" id="6604"/>
    <lineage>
        <taxon>Eukaryota</taxon>
        <taxon>Metazoa</taxon>
        <taxon>Spiralia</taxon>
        <taxon>Lophotrochozoa</taxon>
        <taxon>Mollusca</taxon>
        <taxon>Bivalvia</taxon>
        <taxon>Autobranchia</taxon>
        <taxon>Heteroconchia</taxon>
        <taxon>Euheterodonta</taxon>
        <taxon>Imparidentia</taxon>
        <taxon>Neoheterodontei</taxon>
        <taxon>Myida</taxon>
        <taxon>Myoidea</taxon>
        <taxon>Myidae</taxon>
        <taxon>Mya</taxon>
    </lineage>
</organism>
<dbReference type="EC" id="2.1.1.386" evidence="11"/>
<dbReference type="Proteomes" id="UP001164746">
    <property type="component" value="Chromosome 17"/>
</dbReference>
<accession>A0ABY7GF27</accession>
<feature type="compositionally biased region" description="Acidic residues" evidence="13">
    <location>
        <begin position="242"/>
        <end position="260"/>
    </location>
</feature>
<gene>
    <name evidence="14" type="ORF">MAR_034486</name>
</gene>
<dbReference type="InterPro" id="IPR029063">
    <property type="entry name" value="SAM-dependent_MTases_sf"/>
</dbReference>
<feature type="region of interest" description="Disordered" evidence="13">
    <location>
        <begin position="242"/>
        <end position="286"/>
    </location>
</feature>
<evidence type="ECO:0000256" key="5">
    <source>
        <dbReference type="ARBA" id="ARBA00022679"/>
    </source>
</evidence>
<comment type="similarity">
    <text evidence="2">Belongs to the methyltransferase superfamily. HEN1 family.</text>
</comment>
<evidence type="ECO:0000256" key="1">
    <source>
        <dbReference type="ARBA" id="ARBA00001946"/>
    </source>
</evidence>
<keyword evidence="8" id="KW-0460">Magnesium</keyword>
<sequence>MSEDNSKPIIKNEDSFGPIGAPVFEPRLYIQRYCYVKQELAKHNVKSVVDFGSAECKISRFLVQIPTVERIALVDLDKKLLEQHMYSVRPLTTDYLNRKDVTTDVDIYHGSVTDLDKCIVGFEAVSMVEIIEHLVSDVLSAAVTMVFGQLQPRVVVVTTPNSDFNVLFPNFSGFRHWDHKCDRVASRYGYSVDYGGVGLPPEGSEHLGMCSQAATFVRQREIFLENNGFKLTVDGSFIIIPEDDSDSDSDNDGEDEDNDSVDVRSNNTSECEEKNCVTSHEVENWD</sequence>
<evidence type="ECO:0000256" key="6">
    <source>
        <dbReference type="ARBA" id="ARBA00022691"/>
    </source>
</evidence>
<dbReference type="InterPro" id="IPR026610">
    <property type="entry name" value="Hen1"/>
</dbReference>
<evidence type="ECO:0000256" key="4">
    <source>
        <dbReference type="ARBA" id="ARBA00022603"/>
    </source>
</evidence>
<keyword evidence="4" id="KW-0489">Methyltransferase</keyword>
<evidence type="ECO:0000313" key="15">
    <source>
        <dbReference type="Proteomes" id="UP001164746"/>
    </source>
</evidence>
<keyword evidence="7" id="KW-0479">Metal-binding</keyword>
<evidence type="ECO:0000256" key="7">
    <source>
        <dbReference type="ARBA" id="ARBA00022723"/>
    </source>
</evidence>
<feature type="compositionally biased region" description="Basic and acidic residues" evidence="13">
    <location>
        <begin position="271"/>
        <end position="286"/>
    </location>
</feature>
<keyword evidence="15" id="KW-1185">Reference proteome</keyword>
<keyword evidence="6" id="KW-0949">S-adenosyl-L-methionine</keyword>
<evidence type="ECO:0000256" key="10">
    <source>
        <dbReference type="ARBA" id="ARBA00023158"/>
    </source>
</evidence>
<dbReference type="EMBL" id="CP111028">
    <property type="protein sequence ID" value="WAR31944.1"/>
    <property type="molecule type" value="Genomic_DNA"/>
</dbReference>
<dbReference type="Gene3D" id="3.40.50.150">
    <property type="entry name" value="Vaccinia Virus protein VP39"/>
    <property type="match status" value="1"/>
</dbReference>
<evidence type="ECO:0000256" key="8">
    <source>
        <dbReference type="ARBA" id="ARBA00022842"/>
    </source>
</evidence>
<keyword evidence="9" id="KW-0694">RNA-binding</keyword>
<dbReference type="PANTHER" id="PTHR21404:SF3">
    <property type="entry name" value="SMALL RNA 2'-O-METHYLTRANSFERASE"/>
    <property type="match status" value="1"/>
</dbReference>
<name>A0ABY7GF27_MYAAR</name>
<comment type="catalytic activity">
    <reaction evidence="12">
        <text>small RNA 3'-end nucleotide + S-adenosyl-L-methionine = small RNA 3'-end 2'-O-methylnucleotide + S-adenosyl-L-homocysteine + H(+)</text>
        <dbReference type="Rhea" id="RHEA:37887"/>
        <dbReference type="Rhea" id="RHEA-COMP:10415"/>
        <dbReference type="Rhea" id="RHEA-COMP:10416"/>
        <dbReference type="ChEBI" id="CHEBI:15378"/>
        <dbReference type="ChEBI" id="CHEBI:57856"/>
        <dbReference type="ChEBI" id="CHEBI:59789"/>
        <dbReference type="ChEBI" id="CHEBI:74896"/>
        <dbReference type="ChEBI" id="CHEBI:74898"/>
        <dbReference type="EC" id="2.1.1.386"/>
    </reaction>
</comment>
<comment type="cofactor">
    <cofactor evidence="1">
        <name>Mg(2+)</name>
        <dbReference type="ChEBI" id="CHEBI:18420"/>
    </cofactor>
</comment>
<evidence type="ECO:0000256" key="3">
    <source>
        <dbReference type="ARBA" id="ARBA00021330"/>
    </source>
</evidence>
<keyword evidence="5" id="KW-0808">Transferase</keyword>
<dbReference type="PANTHER" id="PTHR21404">
    <property type="entry name" value="HEN1"/>
    <property type="match status" value="1"/>
</dbReference>
<evidence type="ECO:0000256" key="9">
    <source>
        <dbReference type="ARBA" id="ARBA00022884"/>
    </source>
</evidence>
<evidence type="ECO:0000256" key="2">
    <source>
        <dbReference type="ARBA" id="ARBA00009026"/>
    </source>
</evidence>
<reference evidence="14" key="1">
    <citation type="submission" date="2022-11" db="EMBL/GenBank/DDBJ databases">
        <title>Centuries of genome instability and evolution in soft-shell clam transmissible cancer (bioRxiv).</title>
        <authorList>
            <person name="Hart S.F.M."/>
            <person name="Yonemitsu M.A."/>
            <person name="Giersch R.M."/>
            <person name="Beal B.F."/>
            <person name="Arriagada G."/>
            <person name="Davis B.W."/>
            <person name="Ostrander E.A."/>
            <person name="Goff S.P."/>
            <person name="Metzger M.J."/>
        </authorList>
    </citation>
    <scope>NUCLEOTIDE SEQUENCE</scope>
    <source>
        <strain evidence="14">MELC-2E11</strain>
        <tissue evidence="14">Siphon/mantle</tissue>
    </source>
</reference>
<evidence type="ECO:0000256" key="11">
    <source>
        <dbReference type="ARBA" id="ARBA00035025"/>
    </source>
</evidence>